<accession>A0A5B7JBS2</accession>
<protein>
    <submittedName>
        <fullName evidence="2">Uncharacterized protein</fullName>
    </submittedName>
</protein>
<evidence type="ECO:0000313" key="3">
    <source>
        <dbReference type="Proteomes" id="UP000324222"/>
    </source>
</evidence>
<comment type="caution">
    <text evidence="2">The sequence shown here is derived from an EMBL/GenBank/DDBJ whole genome shotgun (WGS) entry which is preliminary data.</text>
</comment>
<name>A0A5B7JBS2_PORTR</name>
<keyword evidence="3" id="KW-1185">Reference proteome</keyword>
<reference evidence="2 3" key="1">
    <citation type="submission" date="2019-05" db="EMBL/GenBank/DDBJ databases">
        <title>Another draft genome of Portunus trituberculatus and its Hox gene families provides insights of decapod evolution.</title>
        <authorList>
            <person name="Jeong J.-H."/>
            <person name="Song I."/>
            <person name="Kim S."/>
            <person name="Choi T."/>
            <person name="Kim D."/>
            <person name="Ryu S."/>
            <person name="Kim W."/>
        </authorList>
    </citation>
    <scope>NUCLEOTIDE SEQUENCE [LARGE SCALE GENOMIC DNA]</scope>
    <source>
        <tissue evidence="2">Muscle</tissue>
    </source>
</reference>
<dbReference type="AlphaFoldDB" id="A0A5B7JBS2"/>
<feature type="region of interest" description="Disordered" evidence="1">
    <location>
        <begin position="49"/>
        <end position="68"/>
    </location>
</feature>
<organism evidence="2 3">
    <name type="scientific">Portunus trituberculatus</name>
    <name type="common">Swimming crab</name>
    <name type="synonym">Neptunus trituberculatus</name>
    <dbReference type="NCBI Taxonomy" id="210409"/>
    <lineage>
        <taxon>Eukaryota</taxon>
        <taxon>Metazoa</taxon>
        <taxon>Ecdysozoa</taxon>
        <taxon>Arthropoda</taxon>
        <taxon>Crustacea</taxon>
        <taxon>Multicrustacea</taxon>
        <taxon>Malacostraca</taxon>
        <taxon>Eumalacostraca</taxon>
        <taxon>Eucarida</taxon>
        <taxon>Decapoda</taxon>
        <taxon>Pleocyemata</taxon>
        <taxon>Brachyura</taxon>
        <taxon>Eubrachyura</taxon>
        <taxon>Portunoidea</taxon>
        <taxon>Portunidae</taxon>
        <taxon>Portuninae</taxon>
        <taxon>Portunus</taxon>
    </lineage>
</organism>
<dbReference type="Proteomes" id="UP000324222">
    <property type="component" value="Unassembled WGS sequence"/>
</dbReference>
<gene>
    <name evidence="2" type="ORF">E2C01_085383</name>
</gene>
<evidence type="ECO:0000313" key="2">
    <source>
        <dbReference type="EMBL" id="MPC90398.1"/>
    </source>
</evidence>
<sequence length="68" mass="7298">MSGESRRGVLENGARRLVAFVRPPSRPDGELRCCAGKANKFFQLTIGATGMPPESNQSARSILQHTAA</sequence>
<dbReference type="EMBL" id="VSRR010084274">
    <property type="protein sequence ID" value="MPC90398.1"/>
    <property type="molecule type" value="Genomic_DNA"/>
</dbReference>
<feature type="compositionally biased region" description="Polar residues" evidence="1">
    <location>
        <begin position="54"/>
        <end position="68"/>
    </location>
</feature>
<evidence type="ECO:0000256" key="1">
    <source>
        <dbReference type="SAM" id="MobiDB-lite"/>
    </source>
</evidence>
<proteinExistence type="predicted"/>